<dbReference type="InterPro" id="IPR001608">
    <property type="entry name" value="Ala_racemase_N"/>
</dbReference>
<dbReference type="GO" id="GO:0008721">
    <property type="term" value="F:D-serine ammonia-lyase activity"/>
    <property type="evidence" value="ECO:0007669"/>
    <property type="project" value="TreeGrafter"/>
</dbReference>
<reference evidence="3" key="2">
    <citation type="journal article" date="2020" name="Int. J. Syst. Evol. Microbiol.">
        <title>Genomic insights into a novel species Rhodoferax aquaticus sp. nov., isolated from freshwater.</title>
        <authorList>
            <person name="Li T."/>
            <person name="Zhuo Y."/>
            <person name="Jin C.Z."/>
            <person name="Wu X."/>
            <person name="Ko S.R."/>
            <person name="Jin F.J."/>
            <person name="Ahn C.Y."/>
            <person name="Oh H.M."/>
            <person name="Lee H.G."/>
            <person name="Jin L."/>
        </authorList>
    </citation>
    <scope>NUCLEOTIDE SEQUENCE [LARGE SCALE GENOMIC DNA]</scope>
    <source>
        <strain evidence="3">Gr-4</strain>
    </source>
</reference>
<reference evidence="3" key="1">
    <citation type="submission" date="2019-02" db="EMBL/GenBank/DDBJ databases">
        <title>Complete genome sequence of Rhodoferax sp. Gr-4.</title>
        <authorList>
            <person name="Jin L."/>
        </authorList>
    </citation>
    <scope>NUCLEOTIDE SEQUENCE [LARGE SCALE GENOMIC DNA]</scope>
    <source>
        <strain evidence="3">Gr-4</strain>
    </source>
</reference>
<dbReference type="SUPFAM" id="SSF51419">
    <property type="entry name" value="PLP-binding barrel"/>
    <property type="match status" value="1"/>
</dbReference>
<dbReference type="EMBL" id="CP036282">
    <property type="protein sequence ID" value="QDL56650.1"/>
    <property type="molecule type" value="Genomic_DNA"/>
</dbReference>
<sequence length="405" mass="43372">MLRPSDEGGTHDAYFAKLQRAMQAGPAMPTLVVDSQRFRANLTKVASTVSPGLALRVVVKSLPSLELVKEALTAWMTHKVMVFNAPQLLSIAQAMPQADVLLGKPFPVSAAKWVLEKTAGTSFNAARQVQWLIDTPARAAQYKELAQAMNLPLRLNLEIDVGLHRGGLESDPALVDVLKVIQSHPGLQFSGMMGYDAHVAAIPDLPGLRRKAMDHAQAAYAARVAAARTHLGAAWPSAGLTFNTGGSLTYHLHDSTHAANEVSVGSATVKPLDFEKPSTAELQAASFIATPVLKAMGAFRLPVGVEAISDAAAWWDRNQSQAFAIHGGHWLAQAVSPPGVQASSLYGASSNQQVMVASKTVSLQPDDWVMFRPRQSEAVFLQFGAIAVFDGERISARWPVFEASA</sequence>
<dbReference type="AlphaFoldDB" id="A0A515EVE6"/>
<accession>A0A515EVE6</accession>
<evidence type="ECO:0000313" key="3">
    <source>
        <dbReference type="Proteomes" id="UP000317365"/>
    </source>
</evidence>
<protein>
    <submittedName>
        <fullName evidence="2">DSD1 family PLP-dependent enzyme</fullName>
    </submittedName>
</protein>
<proteinExistence type="predicted"/>
<dbReference type="GO" id="GO:0036088">
    <property type="term" value="P:D-serine catabolic process"/>
    <property type="evidence" value="ECO:0007669"/>
    <property type="project" value="TreeGrafter"/>
</dbReference>
<dbReference type="PANTHER" id="PTHR28004:SF2">
    <property type="entry name" value="D-SERINE DEHYDRATASE"/>
    <property type="match status" value="1"/>
</dbReference>
<evidence type="ECO:0000313" key="2">
    <source>
        <dbReference type="EMBL" id="QDL56650.1"/>
    </source>
</evidence>
<evidence type="ECO:0000259" key="1">
    <source>
        <dbReference type="Pfam" id="PF01168"/>
    </source>
</evidence>
<keyword evidence="3" id="KW-1185">Reference proteome</keyword>
<dbReference type="InterPro" id="IPR051466">
    <property type="entry name" value="D-amino_acid_metab_enzyme"/>
</dbReference>
<dbReference type="InterPro" id="IPR029066">
    <property type="entry name" value="PLP-binding_barrel"/>
</dbReference>
<name>A0A515EVE6_9BURK</name>
<dbReference type="KEGG" id="rhg:EXZ61_03590"/>
<dbReference type="PANTHER" id="PTHR28004">
    <property type="entry name" value="ZGC:162816-RELATED"/>
    <property type="match status" value="1"/>
</dbReference>
<gene>
    <name evidence="2" type="ORF">EXZ61_03590</name>
</gene>
<feature type="domain" description="Alanine racemase N-terminal" evidence="1">
    <location>
        <begin position="33"/>
        <end position="268"/>
    </location>
</feature>
<organism evidence="2 3">
    <name type="scientific">Rhodoferax aquaticus</name>
    <dbReference type="NCBI Taxonomy" id="2527691"/>
    <lineage>
        <taxon>Bacteria</taxon>
        <taxon>Pseudomonadati</taxon>
        <taxon>Pseudomonadota</taxon>
        <taxon>Betaproteobacteria</taxon>
        <taxon>Burkholderiales</taxon>
        <taxon>Comamonadaceae</taxon>
        <taxon>Rhodoferax</taxon>
    </lineage>
</organism>
<dbReference type="Proteomes" id="UP000317365">
    <property type="component" value="Chromosome"/>
</dbReference>
<dbReference type="Pfam" id="PF01168">
    <property type="entry name" value="Ala_racemase_N"/>
    <property type="match status" value="1"/>
</dbReference>
<dbReference type="Gene3D" id="3.20.20.10">
    <property type="entry name" value="Alanine racemase"/>
    <property type="match status" value="1"/>
</dbReference>